<dbReference type="GO" id="GO:0005524">
    <property type="term" value="F:ATP binding"/>
    <property type="evidence" value="ECO:0007669"/>
    <property type="project" value="UniProtKB-KW"/>
</dbReference>
<name>A0A147KGU3_THECS</name>
<keyword evidence="2" id="KW-0547">Nucleotide-binding</keyword>
<accession>A0A147KGU3</accession>
<dbReference type="PATRIC" id="fig|665004.4.peg.1139"/>
<comment type="caution">
    <text evidence="2">The sequence shown here is derived from an EMBL/GenBank/DDBJ whole genome shotgun (WGS) entry which is preliminary data.</text>
</comment>
<dbReference type="SUPFAM" id="SSF52540">
    <property type="entry name" value="P-loop containing nucleoside triphosphate hydrolases"/>
    <property type="match status" value="1"/>
</dbReference>
<evidence type="ECO:0000313" key="3">
    <source>
        <dbReference type="Proteomes" id="UP000074382"/>
    </source>
</evidence>
<protein>
    <submittedName>
        <fullName evidence="2">ATP-binding protein</fullName>
    </submittedName>
</protein>
<keyword evidence="2" id="KW-0067">ATP-binding</keyword>
<dbReference type="EMBL" id="LGEM01000089">
    <property type="protein sequence ID" value="KUP96498.1"/>
    <property type="molecule type" value="Genomic_DNA"/>
</dbReference>
<dbReference type="Proteomes" id="UP000074382">
    <property type="component" value="Unassembled WGS sequence"/>
</dbReference>
<keyword evidence="3" id="KW-1185">Reference proteome</keyword>
<gene>
    <name evidence="2" type="ORF">AC529_12150</name>
</gene>
<dbReference type="AlphaFoldDB" id="A0A147KGU3"/>
<dbReference type="STRING" id="665004.AC529_12150"/>
<dbReference type="RefSeq" id="WP_068753980.1">
    <property type="nucleotide sequence ID" value="NZ_KQ950180.1"/>
</dbReference>
<reference evidence="3" key="1">
    <citation type="journal article" date="2017" name="Acta Aliment.">
        <title>Plant polysaccharide degrading enzyme system of Thermpbifida cellulosilytica TB100 revealed by de novo genome project data.</title>
        <authorList>
            <person name="Toth A."/>
            <person name="Baka E."/>
            <person name="Luzics S."/>
            <person name="Bata-Vidacs I."/>
            <person name="Nagy I."/>
            <person name="Balint B."/>
            <person name="Herceg R."/>
            <person name="Olasz F."/>
            <person name="Wilk T."/>
            <person name="Nagy T."/>
            <person name="Kriszt B."/>
            <person name="Nagy I."/>
            <person name="Kukolya J."/>
        </authorList>
    </citation>
    <scope>NUCLEOTIDE SEQUENCE [LARGE SCALE GENOMIC DNA]</scope>
    <source>
        <strain evidence="3">TB100</strain>
    </source>
</reference>
<dbReference type="InterPro" id="IPR021228">
    <property type="entry name" value="BrxD"/>
</dbReference>
<evidence type="ECO:0000256" key="1">
    <source>
        <dbReference type="SAM" id="MobiDB-lite"/>
    </source>
</evidence>
<evidence type="ECO:0000313" key="2">
    <source>
        <dbReference type="EMBL" id="KUP96498.1"/>
    </source>
</evidence>
<proteinExistence type="predicted"/>
<organism evidence="2 3">
    <name type="scientific">Thermobifida cellulosilytica TB100</name>
    <dbReference type="NCBI Taxonomy" id="665004"/>
    <lineage>
        <taxon>Bacteria</taxon>
        <taxon>Bacillati</taxon>
        <taxon>Actinomycetota</taxon>
        <taxon>Actinomycetes</taxon>
        <taxon>Streptosporangiales</taxon>
        <taxon>Nocardiopsidaceae</taxon>
        <taxon>Thermobifida</taxon>
    </lineage>
</organism>
<feature type="region of interest" description="Disordered" evidence="1">
    <location>
        <begin position="421"/>
        <end position="443"/>
    </location>
</feature>
<sequence>MTETPETTRSIRSRDRGPLLDALRNGVVPHRGASLIQVGRARELEALQTSIEQIKHGAGAVRFVIGDYGAGKTFFLHVVRSLAHKNKLVTVHADLTPDRRLQGSQGRARKLYSTLMANMATRAKPGGQALTSVVEQFVAQVQRDAEASGTTAEEQLSKRLWGLREFPGGPSFAKVVQAYWHAYINQDEELRAHALRWLSAEYAKKTEATRDLGVSEIIDDRSLFDHLKLMAAFTTMAGYRGLLVCLDELVNLYKLSHKGSRVANYEQILNIINDTQQGRAEHIGFLFGGTPEFLEDPMRGLYSYEALRSRLEENPYATGGLVDYHGPVLRLSHFTKEHFYELLRKVRHVYAGGDPARYPLPDEAIEAFMQHCAERVGDAYFRTPRSTIKQFIGLMDVLVQNEDADWRALLSTVEIVKEANPDLQPLRPEDDVDNDSPLASFRL</sequence>
<dbReference type="OrthoDB" id="9772976at2"/>
<dbReference type="Pfam" id="PF10923">
    <property type="entry name" value="BrxC_BrxD"/>
    <property type="match status" value="1"/>
</dbReference>
<dbReference type="InterPro" id="IPR027417">
    <property type="entry name" value="P-loop_NTPase"/>
</dbReference>